<evidence type="ECO:0000256" key="1">
    <source>
        <dbReference type="SAM" id="MobiDB-lite"/>
    </source>
</evidence>
<feature type="region of interest" description="Disordered" evidence="1">
    <location>
        <begin position="393"/>
        <end position="424"/>
    </location>
</feature>
<evidence type="ECO:0000313" key="2">
    <source>
        <dbReference type="EMBL" id="SMQ53268.1"/>
    </source>
</evidence>
<name>A0A1X7S0R1_ZYMT9</name>
<feature type="region of interest" description="Disordered" evidence="1">
    <location>
        <begin position="211"/>
        <end position="246"/>
    </location>
</feature>
<evidence type="ECO:0000313" key="3">
    <source>
        <dbReference type="Proteomes" id="UP000215127"/>
    </source>
</evidence>
<organism evidence="2 3">
    <name type="scientific">Zymoseptoria tritici (strain ST99CH_3D7)</name>
    <dbReference type="NCBI Taxonomy" id="1276538"/>
    <lineage>
        <taxon>Eukaryota</taxon>
        <taxon>Fungi</taxon>
        <taxon>Dikarya</taxon>
        <taxon>Ascomycota</taxon>
        <taxon>Pezizomycotina</taxon>
        <taxon>Dothideomycetes</taxon>
        <taxon>Dothideomycetidae</taxon>
        <taxon>Mycosphaerellales</taxon>
        <taxon>Mycosphaerellaceae</taxon>
        <taxon>Zymoseptoria</taxon>
    </lineage>
</organism>
<protein>
    <submittedName>
        <fullName evidence="2">Uncharacterized protein</fullName>
    </submittedName>
</protein>
<accession>A0A1X7S0R1</accession>
<reference evidence="2 3" key="1">
    <citation type="submission" date="2016-06" db="EMBL/GenBank/DDBJ databases">
        <authorList>
            <person name="Kjaerup R.B."/>
            <person name="Dalgaard T.S."/>
            <person name="Juul-Madsen H.R."/>
        </authorList>
    </citation>
    <scope>NUCLEOTIDE SEQUENCE [LARGE SCALE GENOMIC DNA]</scope>
</reference>
<feature type="region of interest" description="Disordered" evidence="1">
    <location>
        <begin position="436"/>
        <end position="485"/>
    </location>
</feature>
<dbReference type="EMBL" id="LT853699">
    <property type="protein sequence ID" value="SMQ53268.1"/>
    <property type="molecule type" value="Genomic_DNA"/>
</dbReference>
<dbReference type="Proteomes" id="UP000215127">
    <property type="component" value="Chromosome 8"/>
</dbReference>
<proteinExistence type="predicted"/>
<dbReference type="AlphaFoldDB" id="A0A1X7S0R1"/>
<sequence length="572" mass="62898">MGTTVNAFLRAAKTKGFVPEVLVVAPLQVVDNSGTINRLAIHTVMRLAGPGPTPGEIIITRSDGQTSWSYRASLYWIERRARPTRASSQYALYPHVQWRAIAATPERKLDGVRNFAACGMTLNQYFTQFQALKFEAWVVAATSFDVLNGEGHSINLAAGTFVHLGDLREDTSVILIAVKGVEGRFVTDAVALQIYTRPTDEILALLQAKQTKKTDSTPTQAPLAPPQVLPQATPSPDQRRDASRPTRLIMKCTLRARDMMGRQAELAQNSVVEYLSSFSLPGWCVLTKEQDVLVPVRNEDLSRVAVRPEEAAFAYPPLTVDFASKDVATPEKIHVEQDTTCCDSFGDAILVRAGDIITQFCRGNTTLRWFFTSTGRIGVMDLRRNVRMTRVKETASERASADRTVVDPPLTFDARTSTNDSQSQPIARLTVLQNDASTVGEMPTNDTPSMGSAGGGALIDLTNEEDPTEDSPSNFASAGISPSPERKEHGLLQELFAPRSPPVSITQRQVRASNWQLKHSRMIDTSGAHIDLRAIFTGEMWKKDEIKHTPALESVSTAEPTPSFEPPSMFDW</sequence>
<keyword evidence="3" id="KW-1185">Reference proteome</keyword>
<feature type="region of interest" description="Disordered" evidence="1">
    <location>
        <begin position="553"/>
        <end position="572"/>
    </location>
</feature>
<feature type="compositionally biased region" description="Basic and acidic residues" evidence="1">
    <location>
        <begin position="393"/>
        <end position="405"/>
    </location>
</feature>
<feature type="compositionally biased region" description="Polar residues" evidence="1">
    <location>
        <begin position="414"/>
        <end position="424"/>
    </location>
</feature>
<gene>
    <name evidence="2" type="ORF">ZT3D7_G8421</name>
</gene>